<dbReference type="AlphaFoldDB" id="A0A1T4PY29"/>
<protein>
    <recommendedName>
        <fullName evidence="3">GatB/YqeY domain-containing protein</fullName>
    </recommendedName>
</protein>
<dbReference type="Pfam" id="PF09424">
    <property type="entry name" value="YqeY"/>
    <property type="match status" value="1"/>
</dbReference>
<dbReference type="PANTHER" id="PTHR28055">
    <property type="entry name" value="ALTERED INHERITANCE OF MITOCHONDRIA PROTEIN 41, MITOCHONDRIAL"/>
    <property type="match status" value="1"/>
</dbReference>
<dbReference type="SUPFAM" id="SSF89095">
    <property type="entry name" value="GatB/YqeY motif"/>
    <property type="match status" value="1"/>
</dbReference>
<gene>
    <name evidence="1" type="ORF">SAMN02745118_02357</name>
</gene>
<name>A0A1T4PY29_9FIRM</name>
<evidence type="ECO:0000313" key="1">
    <source>
        <dbReference type="EMBL" id="SJZ96399.1"/>
    </source>
</evidence>
<evidence type="ECO:0008006" key="3">
    <source>
        <dbReference type="Google" id="ProtNLM"/>
    </source>
</evidence>
<reference evidence="2" key="1">
    <citation type="submission" date="2017-02" db="EMBL/GenBank/DDBJ databases">
        <authorList>
            <person name="Varghese N."/>
            <person name="Submissions S."/>
        </authorList>
    </citation>
    <scope>NUCLEOTIDE SEQUENCE [LARGE SCALE GENOMIC DNA]</scope>
    <source>
        <strain evidence="2">ATCC BAA-73</strain>
    </source>
</reference>
<dbReference type="InterPro" id="IPR042184">
    <property type="entry name" value="YqeY/Aim41_N"/>
</dbReference>
<dbReference type="Proteomes" id="UP000190625">
    <property type="component" value="Unassembled WGS sequence"/>
</dbReference>
<dbReference type="OrthoDB" id="9794041at2"/>
<sequence>MSLKEELLADMKKAMKEGDKQKLSVIRMTRAAIKNVEIDDRRDLSDDEVIAVLAKEVKQRKESITEYKKVGKDDVVADLKKEIEILGKYLPEQLSEDELVDLVEETIDKVGAEGMSDMGKVMGAIIPQTKGRADGSEVSRLVKEKLQS</sequence>
<dbReference type="InterPro" id="IPR003789">
    <property type="entry name" value="Asn/Gln_tRNA_amidoTrase-B-like"/>
</dbReference>
<organism evidence="1 2">
    <name type="scientific">Selenihalanaerobacter shriftii</name>
    <dbReference type="NCBI Taxonomy" id="142842"/>
    <lineage>
        <taxon>Bacteria</taxon>
        <taxon>Bacillati</taxon>
        <taxon>Bacillota</taxon>
        <taxon>Clostridia</taxon>
        <taxon>Halanaerobiales</taxon>
        <taxon>Halobacteroidaceae</taxon>
        <taxon>Selenihalanaerobacter</taxon>
    </lineage>
</organism>
<dbReference type="GO" id="GO:0016884">
    <property type="term" value="F:carbon-nitrogen ligase activity, with glutamine as amido-N-donor"/>
    <property type="evidence" value="ECO:0007669"/>
    <property type="project" value="InterPro"/>
</dbReference>
<dbReference type="InterPro" id="IPR019004">
    <property type="entry name" value="YqeY/Aim41"/>
</dbReference>
<dbReference type="RefSeq" id="WP_078810789.1">
    <property type="nucleotide sequence ID" value="NZ_FUWM01000022.1"/>
</dbReference>
<dbReference type="STRING" id="142842.SAMN02745118_02357"/>
<dbReference type="InterPro" id="IPR023168">
    <property type="entry name" value="GatB_Yqey_C_2"/>
</dbReference>
<dbReference type="EMBL" id="FUWM01000022">
    <property type="protein sequence ID" value="SJZ96399.1"/>
    <property type="molecule type" value="Genomic_DNA"/>
</dbReference>
<dbReference type="PANTHER" id="PTHR28055:SF1">
    <property type="entry name" value="ALTERED INHERITANCE OF MITOCHONDRIA PROTEIN 41, MITOCHONDRIAL"/>
    <property type="match status" value="1"/>
</dbReference>
<dbReference type="Gene3D" id="1.10.1510.10">
    <property type="entry name" value="Uncharacterised protein YqeY/AIM41 PF09424, N-terminal domain"/>
    <property type="match status" value="1"/>
</dbReference>
<evidence type="ECO:0000313" key="2">
    <source>
        <dbReference type="Proteomes" id="UP000190625"/>
    </source>
</evidence>
<proteinExistence type="predicted"/>
<keyword evidence="2" id="KW-1185">Reference proteome</keyword>
<accession>A0A1T4PY29</accession>
<dbReference type="Gene3D" id="1.10.10.410">
    <property type="match status" value="1"/>
</dbReference>